<dbReference type="OrthoDB" id="248233at2759"/>
<dbReference type="Gene3D" id="3.40.50.300">
    <property type="entry name" value="P-loop containing nucleotide triphosphate hydrolases"/>
    <property type="match status" value="1"/>
</dbReference>
<dbReference type="InterPro" id="IPR035531">
    <property type="entry name" value="GTPBP1-like"/>
</dbReference>
<protein>
    <submittedName>
        <fullName evidence="4">GTP-binding protein 2</fullName>
    </submittedName>
</protein>
<feature type="compositionally biased region" description="Basic residues" evidence="1">
    <location>
        <begin position="78"/>
        <end position="93"/>
    </location>
</feature>
<dbReference type="FunFam" id="3.40.50.300:FF:000091">
    <property type="entry name" value="Probable GTP-binding protein 1"/>
    <property type="match status" value="1"/>
</dbReference>
<dbReference type="Proteomes" id="UP000694843">
    <property type="component" value="Unplaced"/>
</dbReference>
<feature type="region of interest" description="Disordered" evidence="1">
    <location>
        <begin position="1"/>
        <end position="31"/>
    </location>
</feature>
<dbReference type="InterPro" id="IPR009000">
    <property type="entry name" value="Transl_B-barrel_sf"/>
</dbReference>
<dbReference type="CDD" id="cd03694">
    <property type="entry name" value="GTPBP_II"/>
    <property type="match status" value="1"/>
</dbReference>
<organism evidence="3 4">
    <name type="scientific">Hyalella azteca</name>
    <name type="common">Amphipod</name>
    <dbReference type="NCBI Taxonomy" id="294128"/>
    <lineage>
        <taxon>Eukaryota</taxon>
        <taxon>Metazoa</taxon>
        <taxon>Ecdysozoa</taxon>
        <taxon>Arthropoda</taxon>
        <taxon>Crustacea</taxon>
        <taxon>Multicrustacea</taxon>
        <taxon>Malacostraca</taxon>
        <taxon>Eumalacostraca</taxon>
        <taxon>Peracarida</taxon>
        <taxon>Amphipoda</taxon>
        <taxon>Senticaudata</taxon>
        <taxon>Talitrida</taxon>
        <taxon>Talitroidea</taxon>
        <taxon>Hyalellidae</taxon>
        <taxon>Hyalella</taxon>
    </lineage>
</organism>
<dbReference type="GO" id="GO:0005525">
    <property type="term" value="F:GTP binding"/>
    <property type="evidence" value="ECO:0007669"/>
    <property type="project" value="InterPro"/>
</dbReference>
<evidence type="ECO:0000313" key="4">
    <source>
        <dbReference type="RefSeq" id="XP_047739843.1"/>
    </source>
</evidence>
<accession>A0A979FRS1</accession>
<dbReference type="InterPro" id="IPR050055">
    <property type="entry name" value="EF-Tu_GTPase"/>
</dbReference>
<dbReference type="InterPro" id="IPR027417">
    <property type="entry name" value="P-loop_NTPase"/>
</dbReference>
<gene>
    <name evidence="4" type="primary">LOC108672248</name>
</gene>
<dbReference type="CDD" id="cd04165">
    <property type="entry name" value="GTPBP1_like"/>
    <property type="match status" value="1"/>
</dbReference>
<dbReference type="PROSITE" id="PS51722">
    <property type="entry name" value="G_TR_2"/>
    <property type="match status" value="1"/>
</dbReference>
<dbReference type="InterPro" id="IPR000795">
    <property type="entry name" value="T_Tr_GTP-bd_dom"/>
</dbReference>
<feature type="domain" description="Tr-type G" evidence="2">
    <location>
        <begin position="548"/>
        <end position="778"/>
    </location>
</feature>
<evidence type="ECO:0000313" key="3">
    <source>
        <dbReference type="Proteomes" id="UP000694843"/>
    </source>
</evidence>
<dbReference type="GO" id="GO:0003746">
    <property type="term" value="F:translation elongation factor activity"/>
    <property type="evidence" value="ECO:0007669"/>
    <property type="project" value="TreeGrafter"/>
</dbReference>
<dbReference type="PANTHER" id="PTHR43721">
    <property type="entry name" value="ELONGATION FACTOR TU-RELATED"/>
    <property type="match status" value="1"/>
</dbReference>
<keyword evidence="3" id="KW-1185">Reference proteome</keyword>
<reference evidence="4" key="1">
    <citation type="submission" date="2025-08" db="UniProtKB">
        <authorList>
            <consortium name="RefSeq"/>
        </authorList>
    </citation>
    <scope>IDENTIFICATION</scope>
    <source>
        <tissue evidence="4">Whole organism</tissue>
    </source>
</reference>
<name>A0A979FRS1_HYAAZ</name>
<evidence type="ECO:0000256" key="1">
    <source>
        <dbReference type="SAM" id="MobiDB-lite"/>
    </source>
</evidence>
<dbReference type="Gene3D" id="2.40.30.10">
    <property type="entry name" value="Translation factors"/>
    <property type="match status" value="1"/>
</dbReference>
<proteinExistence type="predicted"/>
<dbReference type="Pfam" id="PF00009">
    <property type="entry name" value="GTP_EFTU"/>
    <property type="match status" value="1"/>
</dbReference>
<dbReference type="GeneID" id="108672248"/>
<feature type="region of interest" description="Disordered" evidence="1">
    <location>
        <begin position="64"/>
        <end position="97"/>
    </location>
</feature>
<evidence type="ECO:0000259" key="2">
    <source>
        <dbReference type="PROSITE" id="PS51722"/>
    </source>
</evidence>
<dbReference type="RefSeq" id="XP_047739843.1">
    <property type="nucleotide sequence ID" value="XM_047883887.1"/>
</dbReference>
<dbReference type="SUPFAM" id="SSF50447">
    <property type="entry name" value="Translation proteins"/>
    <property type="match status" value="1"/>
</dbReference>
<dbReference type="KEGG" id="hazt:108672248"/>
<dbReference type="SUPFAM" id="SSF52540">
    <property type="entry name" value="P-loop containing nucleoside triphosphate hydrolases"/>
    <property type="match status" value="1"/>
</dbReference>
<sequence length="940" mass="103265">MDEGLLGFFGSDECPQRGRSRTKQRPSAYSKPLATHVGATQETMDNLLGLFDPSLENETTANIDKLNQDGPSSFSKSRQIKKSQAKHQMKKKSSFPPSDTNCNVLCDETNIATSHQDCNVMPVQTVLNNAVVNNTSAKAGSINMLDKYNDWATRRQAKDAVLSIACKNSTPNETDNTSNINDNNNQIEEEKGFICFKTNKRKNKAGKKSKNVIKALPVQVNERSSYSNDKIRNSEFFSSKDTNNVQIPDSSHHKADNYFCSSSENANSNSIKHLKCCNIVNDQRNVNSLKSKENCPKKPMRSCSCSSACAASTNCFSNALEDSSVESSSNTNNCLRESVNRRNSSVCLPSCHLPTRDNLEGVRDKSSEVSHQHFSYKNCKINGNCNIDESSKSICNNQKSTLCQARNSSQLSCEIDTISCCKNDPNSQELAGMSSMPDHLPSEPQEGNIEYKLKLINPNHERFKRLVSQMQWRLREGLGEAIYEIGVEDSGLLLGLTPEELSLSMATLKLMARQLGASLTVIREKNIGEGDRKVAEVLVRKVPDDQYSIELRIAVLGSSDVGKSTLLGVLTRGQLDNGRGCARLNVFRHRHEVYSGKTSSISIQTMGFDSHGNVVDGTCTRSRDYDDVDICSQSSKIVNFIDLAGDQRYIHTTAFGLSGYCPHYVMLVVSAFCGLSAMDEEHLSLARAVDLPLLLVVTKTDLATPQQLMYTLASLRAALTAPPLKKLPLVIETADDAITAGSGGGQDAVVPIFLVSSVTGDGLDLLKQFLFVLPPKMTAKEREKSEQDVAQFQVDEVFHVEERVVVGGLLTSGVIPHGATLMLGPFDTCEFRAVTVESIHRHKVPCKMVCAGQSASLCLAGVDAAAIRKGMKLLAPETKPSAAYYFQARVRPSSVLLRFLRQPEYVSVGARLLLRQGSVRGVGHLQQVFRERPFTVLKVR</sequence>
<dbReference type="AlphaFoldDB" id="A0A979FRS1"/>
<dbReference type="PANTHER" id="PTHR43721:SF3">
    <property type="entry name" value="GTP-BINDING PROTEIN 2"/>
    <property type="match status" value="1"/>
</dbReference>
<dbReference type="GO" id="GO:0003924">
    <property type="term" value="F:GTPase activity"/>
    <property type="evidence" value="ECO:0007669"/>
    <property type="project" value="InterPro"/>
</dbReference>